<evidence type="ECO:0000256" key="1">
    <source>
        <dbReference type="ARBA" id="ARBA00004496"/>
    </source>
</evidence>
<dbReference type="CDD" id="cd04458">
    <property type="entry name" value="CSP_CDS"/>
    <property type="match status" value="1"/>
</dbReference>
<dbReference type="SUPFAM" id="SSF50249">
    <property type="entry name" value="Nucleic acid-binding proteins"/>
    <property type="match status" value="1"/>
</dbReference>
<gene>
    <name evidence="10" type="ordered locus">Bcen_5095</name>
</gene>
<dbReference type="PRINTS" id="PR00050">
    <property type="entry name" value="COLDSHOCK"/>
</dbReference>
<dbReference type="InterPro" id="IPR002059">
    <property type="entry name" value="CSP_DNA-bd"/>
</dbReference>
<evidence type="ECO:0000256" key="8">
    <source>
        <dbReference type="RuleBase" id="RU000408"/>
    </source>
</evidence>
<dbReference type="InterPro" id="IPR011129">
    <property type="entry name" value="CSD"/>
</dbReference>
<dbReference type="GO" id="GO:0005829">
    <property type="term" value="C:cytosol"/>
    <property type="evidence" value="ECO:0007669"/>
    <property type="project" value="UniProtKB-ARBA"/>
</dbReference>
<dbReference type="GO" id="GO:0003677">
    <property type="term" value="F:DNA binding"/>
    <property type="evidence" value="ECO:0007669"/>
    <property type="project" value="UniProtKB-KW"/>
</dbReference>
<dbReference type="InterPro" id="IPR012156">
    <property type="entry name" value="Cold_shock_CspA"/>
</dbReference>
<protein>
    <recommendedName>
        <fullName evidence="2">Cold shock-like protein CspA</fullName>
    </recommendedName>
</protein>
<comment type="subcellular location">
    <subcellularLocation>
        <location evidence="1 8">Cytoplasm</location>
    </subcellularLocation>
</comment>
<keyword evidence="7" id="KW-0804">Transcription</keyword>
<dbReference type="PANTHER" id="PTHR46565:SF20">
    <property type="entry name" value="COLD SHOCK DOMAIN-CONTAINING PROTEIN 4"/>
    <property type="match status" value="1"/>
</dbReference>
<dbReference type="InterPro" id="IPR019844">
    <property type="entry name" value="CSD_CS"/>
</dbReference>
<keyword evidence="3" id="KW-0963">Cytoplasm</keyword>
<dbReference type="Pfam" id="PF00313">
    <property type="entry name" value="CSD"/>
    <property type="match status" value="1"/>
</dbReference>
<dbReference type="InterPro" id="IPR012340">
    <property type="entry name" value="NA-bd_OB-fold"/>
</dbReference>
<dbReference type="SMART" id="SM00357">
    <property type="entry name" value="CSP"/>
    <property type="match status" value="1"/>
</dbReference>
<evidence type="ECO:0000256" key="5">
    <source>
        <dbReference type="ARBA" id="ARBA00023125"/>
    </source>
</evidence>
<reference evidence="10" key="1">
    <citation type="submission" date="2006-05" db="EMBL/GenBank/DDBJ databases">
        <title>Complete sequence of chromosome 2 of Burkholderia cenocepacia AU 1054.</title>
        <authorList>
            <consortium name="US DOE Joint Genome Institute"/>
            <person name="Copeland A."/>
            <person name="Lucas S."/>
            <person name="Lapidus A."/>
            <person name="Barry K."/>
            <person name="Detter J.C."/>
            <person name="Glavina del Rio T."/>
            <person name="Hammon N."/>
            <person name="Israni S."/>
            <person name="Dalin E."/>
            <person name="Tice H."/>
            <person name="Pitluck S."/>
            <person name="Chain P."/>
            <person name="Malfatti S."/>
            <person name="Shin M."/>
            <person name="Vergez L."/>
            <person name="Schmutz J."/>
            <person name="Larimer F."/>
            <person name="Land M."/>
            <person name="Hauser L."/>
            <person name="Kyrpides N."/>
            <person name="Lykidis A."/>
            <person name="LiPuma J.J."/>
            <person name="Konstantinidis K."/>
            <person name="Tiedje J.M."/>
            <person name="Richardson P."/>
        </authorList>
    </citation>
    <scope>NUCLEOTIDE SEQUENCE [LARGE SCALE GENOMIC DNA]</scope>
    <source>
        <strain evidence="10">AU 1054</strain>
    </source>
</reference>
<dbReference type="PIRSF" id="PIRSF002599">
    <property type="entry name" value="Cold_shock_A"/>
    <property type="match status" value="1"/>
</dbReference>
<dbReference type="PROSITE" id="PS51857">
    <property type="entry name" value="CSD_2"/>
    <property type="match status" value="1"/>
</dbReference>
<evidence type="ECO:0000256" key="4">
    <source>
        <dbReference type="ARBA" id="ARBA00023015"/>
    </source>
</evidence>
<evidence type="ECO:0000313" key="10">
    <source>
        <dbReference type="EMBL" id="ABF79969.1"/>
    </source>
</evidence>
<dbReference type="PROSITE" id="PS00352">
    <property type="entry name" value="CSD_1"/>
    <property type="match status" value="1"/>
</dbReference>
<keyword evidence="4" id="KW-0805">Transcription regulation</keyword>
<evidence type="ECO:0000256" key="2">
    <source>
        <dbReference type="ARBA" id="ARBA00022332"/>
    </source>
</evidence>
<dbReference type="Gene3D" id="2.40.50.140">
    <property type="entry name" value="Nucleic acid-binding proteins"/>
    <property type="match status" value="1"/>
</dbReference>
<accession>A0A0H2Y0G9</accession>
<feature type="domain" description="CSD" evidence="9">
    <location>
        <begin position="1"/>
        <end position="66"/>
    </location>
</feature>
<dbReference type="FunFam" id="2.40.50.140:FF:000006">
    <property type="entry name" value="Cold shock protein CspC"/>
    <property type="match status" value="1"/>
</dbReference>
<proteinExistence type="predicted"/>
<dbReference type="PANTHER" id="PTHR46565">
    <property type="entry name" value="COLD SHOCK DOMAIN PROTEIN 2"/>
    <property type="match status" value="1"/>
</dbReference>
<name>A0A0H2Y0G9_BURO1</name>
<evidence type="ECO:0000259" key="9">
    <source>
        <dbReference type="PROSITE" id="PS51857"/>
    </source>
</evidence>
<evidence type="ECO:0000256" key="7">
    <source>
        <dbReference type="ARBA" id="ARBA00023163"/>
    </source>
</evidence>
<organism evidence="10">
    <name type="scientific">Burkholderia orbicola (strain AU 1054)</name>
    <dbReference type="NCBI Taxonomy" id="331271"/>
    <lineage>
        <taxon>Bacteria</taxon>
        <taxon>Pseudomonadati</taxon>
        <taxon>Pseudomonadota</taxon>
        <taxon>Betaproteobacteria</taxon>
        <taxon>Burkholderiales</taxon>
        <taxon>Burkholderiaceae</taxon>
        <taxon>Burkholderia</taxon>
        <taxon>Burkholderia cepacia complex</taxon>
        <taxon>Burkholderia orbicola</taxon>
    </lineage>
</organism>
<sequence>MDTGTVKWFNDNKGFGFITPDSGGDDLFAHFSEIRGDGFKTLAEGQKVSYETKNGPKGLQASNIVPQ</sequence>
<evidence type="ECO:0000256" key="3">
    <source>
        <dbReference type="ARBA" id="ARBA00022490"/>
    </source>
</evidence>
<evidence type="ECO:0000256" key="6">
    <source>
        <dbReference type="ARBA" id="ARBA00023159"/>
    </source>
</evidence>
<keyword evidence="5 10" id="KW-0238">DNA-binding</keyword>
<keyword evidence="6" id="KW-0010">Activator</keyword>
<dbReference type="AlphaFoldDB" id="A0A0H2Y0G9"/>
<dbReference type="EMBL" id="CP000379">
    <property type="protein sequence ID" value="ABF79969.1"/>
    <property type="molecule type" value="Genomic_DNA"/>
</dbReference>
<dbReference type="HOGENOM" id="CLU_117621_0_3_4"/>